<evidence type="ECO:0000256" key="6">
    <source>
        <dbReference type="ARBA" id="ARBA00022989"/>
    </source>
</evidence>
<reference evidence="11" key="2">
    <citation type="submission" date="2016-03" db="EMBL/GenBank/DDBJ databases">
        <title>Full-length assembly of Arabidopsis thaliana Ler reveals the complement of translocations and inversions.</title>
        <authorList>
            <person name="Zapata L."/>
            <person name="Schneeberger K."/>
            <person name="Ossowski S."/>
        </authorList>
    </citation>
    <scope>NUCLEOTIDE SEQUENCE [LARGE SCALE GENOMIC DNA]</scope>
    <source>
        <tissue evidence="11">Leaf</tissue>
    </source>
</reference>
<reference evidence="13" key="1">
    <citation type="journal article" date="2016" name="Proc. Natl. Acad. Sci. U.S.A.">
        <title>Chromosome-level assembly of Arabidopsis thaliana Ler reveals the extent of translocation and inversion polymorphisms.</title>
        <authorList>
            <person name="Zapata L."/>
            <person name="Ding J."/>
            <person name="Willing E.M."/>
            <person name="Hartwig B."/>
            <person name="Bezdan D."/>
            <person name="Jiao W.B."/>
            <person name="Patel V."/>
            <person name="Velikkakam James G."/>
            <person name="Koornneef M."/>
            <person name="Ossowski S."/>
            <person name="Schneeberger K."/>
        </authorList>
    </citation>
    <scope>NUCLEOTIDE SEQUENCE [LARGE SCALE GENOMIC DNA]</scope>
    <source>
        <strain evidence="13">cv. Landsberg erecta</strain>
    </source>
</reference>
<name>A0A384KAC0_ARATH</name>
<dbReference type="EMBL" id="CACRSJ010000106">
    <property type="protein sequence ID" value="VYS56619.1"/>
    <property type="molecule type" value="Genomic_DNA"/>
</dbReference>
<evidence type="ECO:0000313" key="15">
    <source>
        <dbReference type="Proteomes" id="UP000434276"/>
    </source>
</evidence>
<keyword evidence="3 8" id="KW-0328">Glycosyltransferase</keyword>
<evidence type="ECO:0000256" key="7">
    <source>
        <dbReference type="ARBA" id="ARBA00023136"/>
    </source>
</evidence>
<evidence type="ECO:0000256" key="2">
    <source>
        <dbReference type="ARBA" id="ARBA00007647"/>
    </source>
</evidence>
<dbReference type="RefSeq" id="NP_187394.1">
    <property type="nucleotide sequence ID" value="NM_111617.2"/>
</dbReference>
<evidence type="ECO:0000256" key="5">
    <source>
        <dbReference type="ARBA" id="ARBA00022692"/>
    </source>
</evidence>
<dbReference type="Araport" id="AT3G07380"/>
<dbReference type="GO" id="GO:0016020">
    <property type="term" value="C:membrane"/>
    <property type="evidence" value="ECO:0007669"/>
    <property type="project" value="UniProtKB-SubCell"/>
</dbReference>
<dbReference type="GO" id="GO:0016757">
    <property type="term" value="F:glycosyltransferase activity"/>
    <property type="evidence" value="ECO:0007669"/>
    <property type="project" value="UniProtKB-UniRule"/>
</dbReference>
<dbReference type="Proteomes" id="UP000426265">
    <property type="component" value="Unassembled WGS sequence"/>
</dbReference>
<evidence type="ECO:0000313" key="14">
    <source>
        <dbReference type="Proteomes" id="UP000426265"/>
    </source>
</evidence>
<dbReference type="Proteomes" id="UP000434276">
    <property type="component" value="Unassembled WGS sequence"/>
</dbReference>
<comment type="similarity">
    <text evidence="2 8">Belongs to the glycosyltransferase 92 family.</text>
</comment>
<dbReference type="EC" id="2.4.1.-" evidence="8"/>
<gene>
    <name evidence="9" type="ordered locus">At3g07380</name>
    <name evidence="11" type="ordered locus">AXX17_At3g07340</name>
    <name evidence="12" type="ORF">AN1_LOCUS12071</name>
    <name evidence="10" type="ORF">C24_LOCUS11904</name>
</gene>
<dbReference type="PANTHER" id="PTHR21461:SF54">
    <property type="entry name" value="GALACTAN BETA-1,4-GALACTOSYLTRANSFERASE GALS3"/>
    <property type="match status" value="1"/>
</dbReference>
<evidence type="ECO:0000313" key="13">
    <source>
        <dbReference type="Proteomes" id="UP000078284"/>
    </source>
</evidence>
<evidence type="ECO:0000256" key="1">
    <source>
        <dbReference type="ARBA" id="ARBA00004167"/>
    </source>
</evidence>
<dbReference type="PANTHER" id="PTHR21461">
    <property type="entry name" value="GLYCOSYLTRANSFERASE FAMILY 92 PROTEIN"/>
    <property type="match status" value="1"/>
</dbReference>
<comment type="subcellular location">
    <subcellularLocation>
        <location evidence="1">Membrane</location>
        <topology evidence="1">Single-pass membrane protein</topology>
    </subcellularLocation>
</comment>
<dbReference type="Proteomes" id="UP000078284">
    <property type="component" value="Chromosome 3"/>
</dbReference>
<sequence length="102" mass="11973">MTKWMFFVDVDEFLHVPVKETISSVMESLEEYFQFTIELMPMSSQVCYSGDGPARTYRKWGIEKLAYRDVKKVPRRDRKYAVQPENVFAIGVHMSQNLQGKT</sequence>
<evidence type="ECO:0000313" key="12">
    <source>
        <dbReference type="EMBL" id="VYS56619.1"/>
    </source>
</evidence>
<dbReference type="Pfam" id="PF01697">
    <property type="entry name" value="Glyco_transf_92"/>
    <property type="match status" value="1"/>
</dbReference>
<organism evidence="11 13">
    <name type="scientific">Arabidopsis thaliana</name>
    <name type="common">Mouse-ear cress</name>
    <dbReference type="NCBI Taxonomy" id="3702"/>
    <lineage>
        <taxon>Eukaryota</taxon>
        <taxon>Viridiplantae</taxon>
        <taxon>Streptophyta</taxon>
        <taxon>Embryophyta</taxon>
        <taxon>Tracheophyta</taxon>
        <taxon>Spermatophyta</taxon>
        <taxon>Magnoliopsida</taxon>
        <taxon>eudicotyledons</taxon>
        <taxon>Gunneridae</taxon>
        <taxon>Pentapetalae</taxon>
        <taxon>rosids</taxon>
        <taxon>malvids</taxon>
        <taxon>Brassicales</taxon>
        <taxon>Brassicaceae</taxon>
        <taxon>Camelineae</taxon>
        <taxon>Arabidopsis</taxon>
    </lineage>
</organism>
<evidence type="ECO:0000256" key="4">
    <source>
        <dbReference type="ARBA" id="ARBA00022679"/>
    </source>
</evidence>
<proteinExistence type="inferred from homology"/>
<dbReference type="SMR" id="A0A384KAC0"/>
<dbReference type="EMBL" id="LUHQ01000003">
    <property type="protein sequence ID" value="OAP06393.1"/>
    <property type="molecule type" value="Genomic_DNA"/>
</dbReference>
<dbReference type="GeneID" id="819926"/>
<evidence type="ECO:0000313" key="10">
    <source>
        <dbReference type="EMBL" id="CAA0381660.1"/>
    </source>
</evidence>
<accession>A0A384KAC0</accession>
<evidence type="ECO:0000256" key="8">
    <source>
        <dbReference type="RuleBase" id="RU366017"/>
    </source>
</evidence>
<dbReference type="ExpressionAtlas" id="A0A384KAC0">
    <property type="expression patterns" value="baseline and differential"/>
</dbReference>
<reference evidence="10 15" key="3">
    <citation type="submission" date="2019-12" db="EMBL/GenBank/DDBJ databases">
        <authorList>
            <person name="Jiao W.-B."/>
            <person name="Schneeberger K."/>
        </authorList>
    </citation>
    <scope>NUCLEOTIDE SEQUENCE [LARGE SCALE GENOMIC DNA]</scope>
    <source>
        <strain evidence="14">cv. An-1</strain>
        <strain evidence="15">cv. C24</strain>
    </source>
</reference>
<keyword evidence="4 8" id="KW-0808">Transferase</keyword>
<keyword evidence="5" id="KW-0812">Transmembrane</keyword>
<dbReference type="AlphaFoldDB" id="A0A384KAC0"/>
<protein>
    <recommendedName>
        <fullName evidence="8">Glycosyltransferase family 92 protein</fullName>
        <ecNumber evidence="8">2.4.1.-</ecNumber>
    </recommendedName>
</protein>
<dbReference type="OrthoDB" id="1735090at2759"/>
<dbReference type="InterPro" id="IPR008166">
    <property type="entry name" value="Glyco_transf_92"/>
</dbReference>
<evidence type="ECO:0000313" key="11">
    <source>
        <dbReference type="EMBL" id="OAP06393.1"/>
    </source>
</evidence>
<keyword evidence="6" id="KW-1133">Transmembrane helix</keyword>
<evidence type="ECO:0000313" key="9">
    <source>
        <dbReference type="Araport" id="AT3G07380"/>
    </source>
</evidence>
<evidence type="ECO:0000256" key="3">
    <source>
        <dbReference type="ARBA" id="ARBA00022676"/>
    </source>
</evidence>
<dbReference type="EMBL" id="CACSHJ010000089">
    <property type="protein sequence ID" value="CAA0381660.1"/>
    <property type="molecule type" value="Genomic_DNA"/>
</dbReference>
<keyword evidence="7" id="KW-0472">Membrane</keyword>
<dbReference type="KEGG" id="ath:AT3G07380"/>